<proteinExistence type="predicted"/>
<protein>
    <submittedName>
        <fullName evidence="2">Cyclic nucleotide-binding domain-containing protein</fullName>
    </submittedName>
</protein>
<name>A0AC34FGM6_9BILA</name>
<dbReference type="Proteomes" id="UP000887579">
    <property type="component" value="Unplaced"/>
</dbReference>
<reference evidence="2" key="1">
    <citation type="submission" date="2022-11" db="UniProtKB">
        <authorList>
            <consortium name="WormBaseParasite"/>
        </authorList>
    </citation>
    <scope>IDENTIFICATION</scope>
</reference>
<evidence type="ECO:0000313" key="1">
    <source>
        <dbReference type="Proteomes" id="UP000887579"/>
    </source>
</evidence>
<organism evidence="1 2">
    <name type="scientific">Panagrolaimus sp. ES5</name>
    <dbReference type="NCBI Taxonomy" id="591445"/>
    <lineage>
        <taxon>Eukaryota</taxon>
        <taxon>Metazoa</taxon>
        <taxon>Ecdysozoa</taxon>
        <taxon>Nematoda</taxon>
        <taxon>Chromadorea</taxon>
        <taxon>Rhabditida</taxon>
        <taxon>Tylenchina</taxon>
        <taxon>Panagrolaimomorpha</taxon>
        <taxon>Panagrolaimoidea</taxon>
        <taxon>Panagrolaimidae</taxon>
        <taxon>Panagrolaimus</taxon>
    </lineage>
</organism>
<evidence type="ECO:0000313" key="2">
    <source>
        <dbReference type="WBParaSite" id="ES5_v2.g16524.t1"/>
    </source>
</evidence>
<dbReference type="WBParaSite" id="ES5_v2.g16524.t1">
    <property type="protein sequence ID" value="ES5_v2.g16524.t1"/>
    <property type="gene ID" value="ES5_v2.g16524"/>
</dbReference>
<sequence length="592" mass="66739">MSDTNASKSRFPSARPWTASGSRSPFTTEEPSKQEENEGENNDKTEILREKRIRTVERSLVGGRRQRRAAARHAPTASDDHSSVEEKEVEKDIIVKSRLKKPKRSSSSRKYSVPRHESPEASATTKSMADKEQNNAPKEEKTPEQKPSNGNAIKPSENGETPAAKPISKFVNVARSFKGLSSIRFRKSRVADSSGINAVTQNQTEFLKKFGLSNLIQADDHEEYKKNKLKYILKKLVFDSNAGSSMPNIFRVAAVVWYICVIIHWNACFYFLISESVGLGSDSWVYGSKNIQSMPPGVSVSDTLARRYIYSFYWSTLILTTIGEVPWPQQNIEFVFVTLDLMCGVLIFATIVGNVGTMISNMSAARADFQTKMDSIKQFMELRRVSKALEVRVIKWFDYLWDNKQGLSDQQVLEVLPDKLQAEIAMHVHFETLRKDCEAGLLAELVLKLKLQVFSPGDFICRKGDIGREMYIVKRGKLQVVADDGITVYATLIEGAVFGELSILNIAGSKNGNRRTANVRSVGYTDLFVLNKTDLWTALKEYPEARKMLIQKVGREILRKDNLLDENAPEENKTAEEIADELQTTVRLLQQK</sequence>
<accession>A0AC34FGM6</accession>